<comment type="caution">
    <text evidence="1">The sequence shown here is derived from an EMBL/GenBank/DDBJ whole genome shotgun (WGS) entry which is preliminary data.</text>
</comment>
<dbReference type="Gene3D" id="2.40.70.10">
    <property type="entry name" value="Acid Proteases"/>
    <property type="match status" value="1"/>
</dbReference>
<accession>A0A9W7D0U2</accession>
<dbReference type="AlphaFoldDB" id="A0A9W7D0U2"/>
<reference evidence="1" key="1">
    <citation type="submission" date="2023-04" db="EMBL/GenBank/DDBJ databases">
        <title>Phytophthora fragariaefolia NBRC 109709.</title>
        <authorList>
            <person name="Ichikawa N."/>
            <person name="Sato H."/>
            <person name="Tonouchi N."/>
        </authorList>
    </citation>
    <scope>NUCLEOTIDE SEQUENCE</scope>
    <source>
        <strain evidence="1">NBRC 109709</strain>
    </source>
</reference>
<dbReference type="Proteomes" id="UP001165121">
    <property type="component" value="Unassembled WGS sequence"/>
</dbReference>
<evidence type="ECO:0000313" key="2">
    <source>
        <dbReference type="Proteomes" id="UP001165121"/>
    </source>
</evidence>
<dbReference type="InterPro" id="IPR021109">
    <property type="entry name" value="Peptidase_aspartic_dom_sf"/>
</dbReference>
<name>A0A9W7D0U2_9STRA</name>
<sequence>MVRTKCDGAPLVATLRYADEYAREPLLEAIELQPGERRGYSKHYAPHKWYKQAKIHGKLNNRRGVLLLDTGAEVPILDTTIAREIGCLIDTDGTQKCVGIRDETYYTVGRTRVKVTLEENLVYFMNLCVGDLVGQHAILGLNSWSRWGYASIRRTGLLAYQTRYEAN</sequence>
<gene>
    <name evidence="1" type="ORF">Pfra01_002068900</name>
</gene>
<organism evidence="1 2">
    <name type="scientific">Phytophthora fragariaefolia</name>
    <dbReference type="NCBI Taxonomy" id="1490495"/>
    <lineage>
        <taxon>Eukaryota</taxon>
        <taxon>Sar</taxon>
        <taxon>Stramenopiles</taxon>
        <taxon>Oomycota</taxon>
        <taxon>Peronosporomycetes</taxon>
        <taxon>Peronosporales</taxon>
        <taxon>Peronosporaceae</taxon>
        <taxon>Phytophthora</taxon>
    </lineage>
</organism>
<dbReference type="EMBL" id="BSXT01002858">
    <property type="protein sequence ID" value="GMF51286.1"/>
    <property type="molecule type" value="Genomic_DNA"/>
</dbReference>
<proteinExistence type="predicted"/>
<dbReference type="OrthoDB" id="126600at2759"/>
<dbReference type="SUPFAM" id="SSF50630">
    <property type="entry name" value="Acid proteases"/>
    <property type="match status" value="1"/>
</dbReference>
<protein>
    <submittedName>
        <fullName evidence="1">Unnamed protein product</fullName>
    </submittedName>
</protein>
<evidence type="ECO:0000313" key="1">
    <source>
        <dbReference type="EMBL" id="GMF51286.1"/>
    </source>
</evidence>
<keyword evidence="2" id="KW-1185">Reference proteome</keyword>